<keyword evidence="1" id="KW-0472">Membrane</keyword>
<feature type="transmembrane region" description="Helical" evidence="1">
    <location>
        <begin position="68"/>
        <end position="88"/>
    </location>
</feature>
<dbReference type="STRING" id="28092.WM40_06465"/>
<dbReference type="AlphaFoldDB" id="A0A0F5K222"/>
<reference evidence="2 3" key="1">
    <citation type="submission" date="2015-03" db="EMBL/GenBank/DDBJ databases">
        <title>Draft Genome Sequence of Burkholderia andropogonis type strain ICMP2807, isolated from Sorghum bicolor.</title>
        <authorList>
            <person name="Lopes-Santos L."/>
            <person name="Castro D.B."/>
            <person name="Ottoboni L.M."/>
            <person name="Park D."/>
            <person name="Weirc B.S."/>
            <person name="Destefano S.A."/>
        </authorList>
    </citation>
    <scope>NUCLEOTIDE SEQUENCE [LARGE SCALE GENOMIC DNA]</scope>
    <source>
        <strain evidence="2 3">ICMP2807</strain>
    </source>
</reference>
<evidence type="ECO:0000313" key="2">
    <source>
        <dbReference type="EMBL" id="KKB64166.1"/>
    </source>
</evidence>
<dbReference type="InterPro" id="IPR021762">
    <property type="entry name" value="DUF3325"/>
</dbReference>
<dbReference type="EMBL" id="LAQU01000005">
    <property type="protein sequence ID" value="KKB64166.1"/>
    <property type="molecule type" value="Genomic_DNA"/>
</dbReference>
<keyword evidence="1" id="KW-0812">Transmembrane</keyword>
<organism evidence="2 3">
    <name type="scientific">Robbsia andropogonis</name>
    <dbReference type="NCBI Taxonomy" id="28092"/>
    <lineage>
        <taxon>Bacteria</taxon>
        <taxon>Pseudomonadati</taxon>
        <taxon>Pseudomonadota</taxon>
        <taxon>Betaproteobacteria</taxon>
        <taxon>Burkholderiales</taxon>
        <taxon>Burkholderiaceae</taxon>
        <taxon>Robbsia</taxon>
    </lineage>
</organism>
<feature type="transmembrane region" description="Helical" evidence="1">
    <location>
        <begin position="94"/>
        <end position="113"/>
    </location>
</feature>
<feature type="transmembrane region" description="Helical" evidence="1">
    <location>
        <begin position="43"/>
        <end position="61"/>
    </location>
</feature>
<evidence type="ECO:0000256" key="1">
    <source>
        <dbReference type="SAM" id="Phobius"/>
    </source>
</evidence>
<keyword evidence="1" id="KW-1133">Transmembrane helix</keyword>
<keyword evidence="3" id="KW-1185">Reference proteome</keyword>
<name>A0A0F5K222_9BURK</name>
<proteinExistence type="predicted"/>
<gene>
    <name evidence="2" type="ORF">WM40_06465</name>
</gene>
<evidence type="ECO:0000313" key="3">
    <source>
        <dbReference type="Proteomes" id="UP000033618"/>
    </source>
</evidence>
<protein>
    <recommendedName>
        <fullName evidence="4">DUF3325 domain-containing protein</fullName>
    </recommendedName>
</protein>
<sequence>MNDAIALALALTPAIGGFAVLSMTMSRHQETLTGTTLRRPVNRTLQAVASILLCLALAACIRHWGGPIGVVAWLGVLTAAAQALVLVLRYVPRIALHLAWLLPISGAIIWLAVR</sequence>
<accession>A0A0F5K222</accession>
<evidence type="ECO:0008006" key="4">
    <source>
        <dbReference type="Google" id="ProtNLM"/>
    </source>
</evidence>
<dbReference type="Proteomes" id="UP000033618">
    <property type="component" value="Unassembled WGS sequence"/>
</dbReference>
<dbReference type="PATRIC" id="fig|28092.6.peg.1535"/>
<dbReference type="RefSeq" id="WP_024903996.1">
    <property type="nucleotide sequence ID" value="NZ_CADFGU010000003.1"/>
</dbReference>
<comment type="caution">
    <text evidence="2">The sequence shown here is derived from an EMBL/GenBank/DDBJ whole genome shotgun (WGS) entry which is preliminary data.</text>
</comment>
<dbReference type="Pfam" id="PF11804">
    <property type="entry name" value="DUF3325"/>
    <property type="match status" value="1"/>
</dbReference>